<gene>
    <name evidence="2" type="ORF">HRV97_15215</name>
</gene>
<organism evidence="2 3">
    <name type="scientific">Sphingomonas hominis</name>
    <dbReference type="NCBI Taxonomy" id="2741495"/>
    <lineage>
        <taxon>Bacteria</taxon>
        <taxon>Pseudomonadati</taxon>
        <taxon>Pseudomonadota</taxon>
        <taxon>Alphaproteobacteria</taxon>
        <taxon>Sphingomonadales</taxon>
        <taxon>Sphingomonadaceae</taxon>
        <taxon>Sphingomonas</taxon>
    </lineage>
</organism>
<keyword evidence="1" id="KW-0812">Transmembrane</keyword>
<feature type="transmembrane region" description="Helical" evidence="1">
    <location>
        <begin position="21"/>
        <end position="46"/>
    </location>
</feature>
<evidence type="ECO:0000313" key="3">
    <source>
        <dbReference type="Proteomes" id="UP000621447"/>
    </source>
</evidence>
<feature type="transmembrane region" description="Helical" evidence="1">
    <location>
        <begin position="66"/>
        <end position="92"/>
    </location>
</feature>
<dbReference type="RefSeq" id="WP_174195097.1">
    <property type="nucleotide sequence ID" value="NZ_JABULH010000008.1"/>
</dbReference>
<feature type="transmembrane region" description="Helical" evidence="1">
    <location>
        <begin position="104"/>
        <end position="128"/>
    </location>
</feature>
<keyword evidence="1" id="KW-0472">Membrane</keyword>
<sequence>MTSIAARWRQLGDRAEPHLKRTLFTTVAIGGYVALMATLILVPLGVAKLGSAAWLGRVGADQALHLTIAGRAMLGAIAAAAFGLSVVAGGFAKIAFRPSYIGHGVLLVLGVVLAVPIIMTVRSVVAVAGKVAEAPVGDNVAPAGVLLFWGLMVNNAAKPIWDEARDRAAEVIGRGVGRFVAWFGRDAASTDADGAPR</sequence>
<keyword evidence="3" id="KW-1185">Reference proteome</keyword>
<protein>
    <submittedName>
        <fullName evidence="2">Uncharacterized protein</fullName>
    </submittedName>
</protein>
<comment type="caution">
    <text evidence="2">The sequence shown here is derived from an EMBL/GenBank/DDBJ whole genome shotgun (WGS) entry which is preliminary data.</text>
</comment>
<keyword evidence="1" id="KW-1133">Transmembrane helix</keyword>
<feature type="transmembrane region" description="Helical" evidence="1">
    <location>
        <begin position="140"/>
        <end position="157"/>
    </location>
</feature>
<proteinExistence type="predicted"/>
<name>A0ABX2JJB0_9SPHN</name>
<evidence type="ECO:0000256" key="1">
    <source>
        <dbReference type="SAM" id="Phobius"/>
    </source>
</evidence>
<accession>A0ABX2JJB0</accession>
<dbReference type="Proteomes" id="UP000621447">
    <property type="component" value="Unassembled WGS sequence"/>
</dbReference>
<reference evidence="2 3" key="1">
    <citation type="submission" date="2020-06" db="EMBL/GenBank/DDBJ databases">
        <title>Sphingomonas hominis sp. nov., a member of the Sphingomonas, isolated from the hair of a 22-year-old girl.</title>
        <authorList>
            <person name="Zhang D.-F."/>
            <person name="Cui X.-W."/>
        </authorList>
    </citation>
    <scope>NUCLEOTIDE SEQUENCE [LARGE SCALE GENOMIC DNA]</scope>
    <source>
        <strain evidence="2 3">HHU CXW</strain>
    </source>
</reference>
<dbReference type="EMBL" id="JABULH010000008">
    <property type="protein sequence ID" value="NTS66502.1"/>
    <property type="molecule type" value="Genomic_DNA"/>
</dbReference>
<evidence type="ECO:0000313" key="2">
    <source>
        <dbReference type="EMBL" id="NTS66502.1"/>
    </source>
</evidence>